<dbReference type="AlphaFoldDB" id="A0A2U8I7C6"/>
<name>A0A2U8I7C6_9GAMM</name>
<protein>
    <submittedName>
        <fullName evidence="1">Uncharacterized protein</fullName>
    </submittedName>
</protein>
<proteinExistence type="predicted"/>
<dbReference type="EMBL" id="CP021659">
    <property type="protein sequence ID" value="AWK15072.1"/>
    <property type="molecule type" value="Genomic_DNA"/>
</dbReference>
<gene>
    <name evidence="1" type="ORF">CCS41_12275</name>
</gene>
<keyword evidence="2" id="KW-1185">Reference proteome</keyword>
<dbReference type="KEGG" id="fsm:CCS41_12275"/>
<organism evidence="1 2">
    <name type="scientific">Candidatus Fukatsuia symbiotica</name>
    <dbReference type="NCBI Taxonomy" id="1878942"/>
    <lineage>
        <taxon>Bacteria</taxon>
        <taxon>Pseudomonadati</taxon>
        <taxon>Pseudomonadota</taxon>
        <taxon>Gammaproteobacteria</taxon>
        <taxon>Enterobacterales</taxon>
        <taxon>Yersiniaceae</taxon>
        <taxon>Candidatus Fukatsuia</taxon>
    </lineage>
</organism>
<evidence type="ECO:0000313" key="1">
    <source>
        <dbReference type="EMBL" id="AWK15072.1"/>
    </source>
</evidence>
<sequence>MVLLHFLFPKAHGAGKRVVRVSKAYLTNNHLYYMSQTKLLQKLLFCLTINSQSVRTCFQSFSLCSDEEKMGEKAQ</sequence>
<evidence type="ECO:0000313" key="2">
    <source>
        <dbReference type="Proteomes" id="UP000261875"/>
    </source>
</evidence>
<dbReference type="Proteomes" id="UP000261875">
    <property type="component" value="Chromosome"/>
</dbReference>
<reference evidence="1 2" key="1">
    <citation type="submission" date="2017-05" db="EMBL/GenBank/DDBJ databases">
        <title>Genome sequence of Candidatus Fukatsuia symbiotica and Candidatus Hamiltonella defensa from Acyrthosiphon pisum strain 5D.</title>
        <authorList>
            <person name="Patel V.A."/>
            <person name="Chevignon G."/>
            <person name="Russell J.A."/>
            <person name="Oliver K.M."/>
        </authorList>
    </citation>
    <scope>NUCLEOTIDE SEQUENCE [LARGE SCALE GENOMIC DNA]</scope>
    <source>
        <strain evidence="1 2">5D</strain>
    </source>
</reference>
<accession>A0A2U8I7C6</accession>